<sequence length="521" mass="57220">MAALSYEPLDELRREIRLAKLFPKETSPEICLSLSKASLNDDLEFAALSYTWGDANDTLLITIGGCSFQATRNLIAALHRLQEDQKTVTLWIDAICIQQSNNDEKSWQIQLMKDIYEKATTTVLYDAASRQDLLTIATNNPVGWPGNVAGLGHGATRMFQQRERYRSSKPGTPGQPLLDLLILAFSHDATDASLCSTDPRDRVFGLLNLASDANELGIRPNYDKSCEDVFLETWAAILAKGQAVLLVYPQYGLPYTASPIDPQSHGLLYPEYGRPRPRPKSPTGTELLSWVPDWRVTRDPSQANANIDRPFSVCSSKTTTQWVPCSNIRTIALRGVEVGMVGKVGTTLAPMGDYLQQGFKPASIFFTEIALFIQESFSAHPDNPVYPAGEVAASLWRIPMGDQEAISPTSSQWRRATIVSGERFVSVLEVIKAFDSGIQLGAPTSALQVSMTVLQNMGKFNLYLAPVMMQAGRKPFLTARGYVGLGPAAMESGDVIVILYGAHVPFVLRPKGQEFQLLGEA</sequence>
<accession>A0ACC0QZ06</accession>
<reference evidence="1" key="1">
    <citation type="submission" date="2022-06" db="EMBL/GenBank/DDBJ databases">
        <title>Fusarium solani species complex genomes reveal bases of compartmentalisation and animal pathogenesis.</title>
        <authorList>
            <person name="Tsai I.J."/>
        </authorList>
    </citation>
    <scope>NUCLEOTIDE SEQUENCE</scope>
    <source>
        <strain evidence="1">Fu6.1</strain>
    </source>
</reference>
<name>A0ACC0QZ06_9HYPO</name>
<dbReference type="Proteomes" id="UP001065298">
    <property type="component" value="Chromosome 4"/>
</dbReference>
<evidence type="ECO:0000313" key="1">
    <source>
        <dbReference type="EMBL" id="KAI8670593.1"/>
    </source>
</evidence>
<evidence type="ECO:0000313" key="2">
    <source>
        <dbReference type="Proteomes" id="UP001065298"/>
    </source>
</evidence>
<protein>
    <submittedName>
        <fullName evidence="1">HET domain-containing protein</fullName>
    </submittedName>
</protein>
<comment type="caution">
    <text evidence="1">The sequence shown here is derived from an EMBL/GenBank/DDBJ whole genome shotgun (WGS) entry which is preliminary data.</text>
</comment>
<keyword evidence="2" id="KW-1185">Reference proteome</keyword>
<proteinExistence type="predicted"/>
<gene>
    <name evidence="1" type="ORF">NCS57_00531100</name>
</gene>
<organism evidence="1 2">
    <name type="scientific">Fusarium keratoplasticum</name>
    <dbReference type="NCBI Taxonomy" id="1328300"/>
    <lineage>
        <taxon>Eukaryota</taxon>
        <taxon>Fungi</taxon>
        <taxon>Dikarya</taxon>
        <taxon>Ascomycota</taxon>
        <taxon>Pezizomycotina</taxon>
        <taxon>Sordariomycetes</taxon>
        <taxon>Hypocreomycetidae</taxon>
        <taxon>Hypocreales</taxon>
        <taxon>Nectriaceae</taxon>
        <taxon>Fusarium</taxon>
        <taxon>Fusarium solani species complex</taxon>
    </lineage>
</organism>
<dbReference type="EMBL" id="CM046506">
    <property type="protein sequence ID" value="KAI8670593.1"/>
    <property type="molecule type" value="Genomic_DNA"/>
</dbReference>